<reference evidence="12" key="1">
    <citation type="journal article" date="2014" name="PLoS ONE">
        <title>Transcriptome-Based Identification of ABC Transporters in the Western Tarnished Plant Bug Lygus hesperus.</title>
        <authorList>
            <person name="Hull J.J."/>
            <person name="Chaney K."/>
            <person name="Geib S.M."/>
            <person name="Fabrick J.A."/>
            <person name="Brent C.S."/>
            <person name="Walsh D."/>
            <person name="Lavine L.C."/>
        </authorList>
    </citation>
    <scope>NUCLEOTIDE SEQUENCE</scope>
</reference>
<dbReference type="Gene3D" id="3.10.20.90">
    <property type="entry name" value="Phosphatidylinositol 3-kinase Catalytic Subunit, Chain A, domain 1"/>
    <property type="match status" value="1"/>
</dbReference>
<dbReference type="SMART" id="SM01052">
    <property type="entry name" value="CAP_GLY"/>
    <property type="match status" value="1"/>
</dbReference>
<evidence type="ECO:0000256" key="2">
    <source>
        <dbReference type="ARBA" id="ARBA00006286"/>
    </source>
</evidence>
<dbReference type="FunFam" id="2.30.30.190:FF:000016">
    <property type="entry name" value="Tubulin-folding cofactor E"/>
    <property type="match status" value="1"/>
</dbReference>
<keyword evidence="5" id="KW-0433">Leucine-rich repeat</keyword>
<dbReference type="Gene3D" id="2.30.30.190">
    <property type="entry name" value="CAP Gly-rich-like domain"/>
    <property type="match status" value="1"/>
</dbReference>
<keyword evidence="4" id="KW-0963">Cytoplasm</keyword>
<evidence type="ECO:0000313" key="14">
    <source>
        <dbReference type="EMBL" id="JAQ15629.1"/>
    </source>
</evidence>
<dbReference type="EMBL" id="GBRD01015944">
    <property type="protein sequence ID" value="JAG49882.1"/>
    <property type="molecule type" value="Transcribed_RNA"/>
</dbReference>
<dbReference type="AlphaFoldDB" id="A0A0A9Y8G9"/>
<evidence type="ECO:0000256" key="8">
    <source>
        <dbReference type="ARBA" id="ARBA00023212"/>
    </source>
</evidence>
<dbReference type="PROSITE" id="PS50245">
    <property type="entry name" value="CAP_GLY_2"/>
    <property type="match status" value="1"/>
</dbReference>
<proteinExistence type="inferred from homology"/>
<dbReference type="SUPFAM" id="SSF52058">
    <property type="entry name" value="L domain-like"/>
    <property type="match status" value="1"/>
</dbReference>
<evidence type="ECO:0000256" key="6">
    <source>
        <dbReference type="ARBA" id="ARBA00022737"/>
    </source>
</evidence>
<evidence type="ECO:0000259" key="11">
    <source>
        <dbReference type="PROSITE" id="PS50245"/>
    </source>
</evidence>
<protein>
    <recommendedName>
        <fullName evidence="3">Tubulin-specific chaperone E</fullName>
    </recommendedName>
    <alternativeName>
        <fullName evidence="10">Tubulin-folding cofactor E</fullName>
    </alternativeName>
</protein>
<dbReference type="InterPro" id="IPR000938">
    <property type="entry name" value="CAP-Gly_domain"/>
</dbReference>
<dbReference type="PANTHER" id="PTHR18849:SF0">
    <property type="entry name" value="CILIA- AND FLAGELLA-ASSOCIATED PROTEIN 410-RELATED"/>
    <property type="match status" value="1"/>
</dbReference>
<organism evidence="12">
    <name type="scientific">Lygus hesperus</name>
    <name type="common">Western plant bug</name>
    <dbReference type="NCBI Taxonomy" id="30085"/>
    <lineage>
        <taxon>Eukaryota</taxon>
        <taxon>Metazoa</taxon>
        <taxon>Ecdysozoa</taxon>
        <taxon>Arthropoda</taxon>
        <taxon>Hexapoda</taxon>
        <taxon>Insecta</taxon>
        <taxon>Pterygota</taxon>
        <taxon>Neoptera</taxon>
        <taxon>Paraneoptera</taxon>
        <taxon>Hemiptera</taxon>
        <taxon>Heteroptera</taxon>
        <taxon>Panheteroptera</taxon>
        <taxon>Cimicomorpha</taxon>
        <taxon>Miridae</taxon>
        <taxon>Mirini</taxon>
        <taxon>Lygus</taxon>
    </lineage>
</organism>
<dbReference type="GO" id="GO:0007010">
    <property type="term" value="P:cytoskeleton organization"/>
    <property type="evidence" value="ECO:0007669"/>
    <property type="project" value="TreeGrafter"/>
</dbReference>
<dbReference type="GO" id="GO:0005856">
    <property type="term" value="C:cytoskeleton"/>
    <property type="evidence" value="ECO:0007669"/>
    <property type="project" value="UniProtKB-SubCell"/>
</dbReference>
<dbReference type="Pfam" id="PF14580">
    <property type="entry name" value="LRR_9"/>
    <property type="match status" value="1"/>
</dbReference>
<dbReference type="InterPro" id="IPR000626">
    <property type="entry name" value="Ubiquitin-like_dom"/>
</dbReference>
<keyword evidence="7" id="KW-0143">Chaperone</keyword>
<evidence type="ECO:0000256" key="1">
    <source>
        <dbReference type="ARBA" id="ARBA00004245"/>
    </source>
</evidence>
<dbReference type="PROSITE" id="PS51450">
    <property type="entry name" value="LRR"/>
    <property type="match status" value="2"/>
</dbReference>
<dbReference type="SUPFAM" id="SSF54236">
    <property type="entry name" value="Ubiquitin-like"/>
    <property type="match status" value="1"/>
</dbReference>
<dbReference type="InterPro" id="IPR029071">
    <property type="entry name" value="Ubiquitin-like_domsf"/>
</dbReference>
<evidence type="ECO:0000313" key="12">
    <source>
        <dbReference type="EMBL" id="JAG27393.1"/>
    </source>
</evidence>
<keyword evidence="6" id="KW-0677">Repeat</keyword>
<gene>
    <name evidence="12" type="primary">tbce</name>
    <name evidence="14" type="synonym">tbce_1</name>
    <name evidence="12" type="ORF">CM83_27927</name>
    <name evidence="14" type="ORF">g.58677</name>
</gene>
<feature type="domain" description="CAP-Gly" evidence="11">
    <location>
        <begin position="33"/>
        <end position="77"/>
    </location>
</feature>
<evidence type="ECO:0000313" key="13">
    <source>
        <dbReference type="EMBL" id="JAG49882.1"/>
    </source>
</evidence>
<comment type="subunit">
    <text evidence="9">Supercomplex made of cofactors A to E. Cofactors A and D function by capturing and stabilizing tubulin in a quasi-native conformation. Cofactor E binds to the cofactor D-tubulin complex; interaction with cofactor C then causes the release of tubulin polypeptides that are committed to the native state.</text>
</comment>
<dbReference type="EMBL" id="GBHO01016211">
    <property type="protein sequence ID" value="JAG27393.1"/>
    <property type="molecule type" value="Transcribed_RNA"/>
</dbReference>
<comment type="similarity">
    <text evidence="2">Belongs to the TBCE family.</text>
</comment>
<evidence type="ECO:0000256" key="9">
    <source>
        <dbReference type="ARBA" id="ARBA00026055"/>
    </source>
</evidence>
<reference evidence="12" key="2">
    <citation type="submission" date="2014-07" db="EMBL/GenBank/DDBJ databases">
        <authorList>
            <person name="Hull J."/>
        </authorList>
    </citation>
    <scope>NUCLEOTIDE SEQUENCE</scope>
</reference>
<dbReference type="PANTHER" id="PTHR18849">
    <property type="entry name" value="LEUCINE RICH REPEAT PROTEIN"/>
    <property type="match status" value="1"/>
</dbReference>
<dbReference type="SUPFAM" id="SSF74924">
    <property type="entry name" value="Cap-Gly domain"/>
    <property type="match status" value="1"/>
</dbReference>
<sequence length="520" mass="58995">MVILTMADVSLQSPSVGQRIEVAGSRGTILFVGPVPPTKGTWLGVDWDDPSRGKHDGVHNGHRYFQARYSTSGSLVRQEKVNLGQTVIDAVKERYGGDEQIMDEREKEEIQRAFKASLFEMVGFERLSCENYESLTIVGLREHRISSSGEPGDLSKMCPLVEYLDLSRNLLNSWEMVSHITTGLDRLSILDVSENRLRHEGCDLERLKGAFKHVKFINLTRMEYCWEDIVTCAVMWPNINKLEASFNKITSLTVLPSHLLQGLVSLNIEGNNIKSWSEVEKLGKLPVLEYLNICNVGLTKITIDENSRVFPSLRYLLLSENYINNWESISELNKLPSLNELRFRLNPVLEGIDRGTARQIIIARIAHLKILNAQEVPLDERRGAEYDYLKSNTRTWMDAKSEPQSRAAFLQLHPRYLELTKRYGEIEEGEIAVVSTSLKNRLKEIVLANENLTITKKLSPDMTVSRVKSLARRLFNITSSDVSFVLVSRKNAMVEVPLDNDMKSLSYYSVDSGDTIKIIS</sequence>
<accession>A0A0A9Y8G9</accession>
<evidence type="ECO:0000256" key="4">
    <source>
        <dbReference type="ARBA" id="ARBA00022490"/>
    </source>
</evidence>
<evidence type="ECO:0000256" key="5">
    <source>
        <dbReference type="ARBA" id="ARBA00022614"/>
    </source>
</evidence>
<dbReference type="CDD" id="cd17044">
    <property type="entry name" value="Ubl_TBCE"/>
    <property type="match status" value="1"/>
</dbReference>
<dbReference type="Pfam" id="PF01302">
    <property type="entry name" value="CAP_GLY"/>
    <property type="match status" value="1"/>
</dbReference>
<reference evidence="13" key="3">
    <citation type="submission" date="2014-09" db="EMBL/GenBank/DDBJ databases">
        <authorList>
            <person name="Magalhaes I.L.F."/>
            <person name="Oliveira U."/>
            <person name="Santos F.R."/>
            <person name="Vidigal T.H.D.A."/>
            <person name="Brescovit A.D."/>
            <person name="Santos A.J."/>
        </authorList>
    </citation>
    <scope>NUCLEOTIDE SEQUENCE</scope>
</reference>
<dbReference type="EMBL" id="GDHC01003000">
    <property type="protein sequence ID" value="JAQ15629.1"/>
    <property type="molecule type" value="Transcribed_RNA"/>
</dbReference>
<dbReference type="Gene3D" id="3.80.10.10">
    <property type="entry name" value="Ribonuclease Inhibitor"/>
    <property type="match status" value="2"/>
</dbReference>
<evidence type="ECO:0000256" key="7">
    <source>
        <dbReference type="ARBA" id="ARBA00023186"/>
    </source>
</evidence>
<name>A0A0A9Y8G9_LYGHE</name>
<keyword evidence="8" id="KW-0206">Cytoskeleton</keyword>
<dbReference type="InterPro" id="IPR036859">
    <property type="entry name" value="CAP-Gly_dom_sf"/>
</dbReference>
<evidence type="ECO:0000256" key="10">
    <source>
        <dbReference type="ARBA" id="ARBA00030180"/>
    </source>
</evidence>
<comment type="subcellular location">
    <subcellularLocation>
        <location evidence="1">Cytoplasm</location>
        <location evidence="1">Cytoskeleton</location>
    </subcellularLocation>
</comment>
<evidence type="ECO:0000256" key="3">
    <source>
        <dbReference type="ARBA" id="ARBA00015004"/>
    </source>
</evidence>
<dbReference type="InterPro" id="IPR001611">
    <property type="entry name" value="Leu-rich_rpt"/>
</dbReference>
<reference evidence="14" key="4">
    <citation type="journal article" date="2016" name="Gigascience">
        <title>De novo construction of an expanded transcriptome assembly for the western tarnished plant bug, Lygus hesperus.</title>
        <authorList>
            <person name="Tassone E.E."/>
            <person name="Geib S.M."/>
            <person name="Hall B."/>
            <person name="Fabrick J.A."/>
            <person name="Brent C.S."/>
            <person name="Hull J.J."/>
        </authorList>
    </citation>
    <scope>NUCLEOTIDE SEQUENCE</scope>
</reference>
<dbReference type="InterPro" id="IPR044079">
    <property type="entry name" value="Ubl_TBCE"/>
</dbReference>
<dbReference type="InterPro" id="IPR032675">
    <property type="entry name" value="LRR_dom_sf"/>
</dbReference>
<dbReference type="PROSITE" id="PS00845">
    <property type="entry name" value="CAP_GLY_1"/>
    <property type="match status" value="1"/>
</dbReference>
<dbReference type="Pfam" id="PF14560">
    <property type="entry name" value="Ubiquitin_2"/>
    <property type="match status" value="1"/>
</dbReference>